<dbReference type="EMBL" id="CP119311">
    <property type="protein sequence ID" value="WEK35584.1"/>
    <property type="molecule type" value="Genomic_DNA"/>
</dbReference>
<keyword evidence="1" id="KW-0732">Signal</keyword>
<dbReference type="SUPFAM" id="SSF49265">
    <property type="entry name" value="Fibronectin type III"/>
    <property type="match status" value="1"/>
</dbReference>
<feature type="chain" id="PRO_5042479387" description="Fibronectin type-III domain-containing protein" evidence="1">
    <location>
        <begin position="20"/>
        <end position="437"/>
    </location>
</feature>
<dbReference type="AlphaFoldDB" id="A0AAJ6BH64"/>
<evidence type="ECO:0008006" key="4">
    <source>
        <dbReference type="Google" id="ProtNLM"/>
    </source>
</evidence>
<sequence length="437" mass="46473">MRYLLFVCLFLYLAGISCKKDDAPSATLPSLTTTPVSNISGSIAVGGGAIIDNGNADISASGICWSSTNKMPTISDDTTKGNTSNGAFTAQMANLQPSTAYYVRAYAINSAGVGYGEVLSFNTGNGVPEAKNPLIEGQPALTNKIKVSFNYSDPENDPQAGTTYQWFIANNATDTISSPGSIISGAMDSVYNIAGTDLNKFLRVSITPKSSSGASTGTTIFSKWVGPVGPALTTATFMYNGQEVTYGIITSSTTGKKWLDRNLGALQVATSPTDYLAYGDLFQWGRPADGHQLINWTSSTAGTPINGTTETKFTSNSPNSNLFVITNTAPHDWVDPSNFNRWANDPQGACPFGWHVPTKTEWSAEGKSAINNLHLTNVGERANCCGGILLQTGINGCYWTSSIQSQLFYFFLTSEGGSAGFNVANFGRSIRCIKDFN</sequence>
<dbReference type="Proteomes" id="UP001220610">
    <property type="component" value="Chromosome"/>
</dbReference>
<name>A0AAJ6BH64_9BACT</name>
<dbReference type="InterPro" id="IPR036116">
    <property type="entry name" value="FN3_sf"/>
</dbReference>
<proteinExistence type="predicted"/>
<reference evidence="2" key="1">
    <citation type="submission" date="2023-03" db="EMBL/GenBank/DDBJ databases">
        <title>Andean soil-derived lignocellulolytic bacterial consortium as a source of novel taxa and putative plastic-active enzymes.</title>
        <authorList>
            <person name="Diaz-Garcia L."/>
            <person name="Chuvochina M."/>
            <person name="Feuerriegel G."/>
            <person name="Bunk B."/>
            <person name="Sproer C."/>
            <person name="Streit W.R."/>
            <person name="Rodriguez L.M."/>
            <person name="Overmann J."/>
            <person name="Jimenez D.J."/>
        </authorList>
    </citation>
    <scope>NUCLEOTIDE SEQUENCE</scope>
    <source>
        <strain evidence="2">MAG 7</strain>
    </source>
</reference>
<dbReference type="Gene3D" id="2.60.40.2700">
    <property type="match status" value="1"/>
</dbReference>
<evidence type="ECO:0000256" key="1">
    <source>
        <dbReference type="SAM" id="SignalP"/>
    </source>
</evidence>
<evidence type="ECO:0000313" key="3">
    <source>
        <dbReference type="Proteomes" id="UP001220610"/>
    </source>
</evidence>
<organism evidence="2 3">
    <name type="scientific">Candidatus Pseudobacter hemicellulosilyticus</name>
    <dbReference type="NCBI Taxonomy" id="3121375"/>
    <lineage>
        <taxon>Bacteria</taxon>
        <taxon>Pseudomonadati</taxon>
        <taxon>Bacteroidota</taxon>
        <taxon>Chitinophagia</taxon>
        <taxon>Chitinophagales</taxon>
        <taxon>Chitinophagaceae</taxon>
        <taxon>Pseudobacter</taxon>
    </lineage>
</organism>
<protein>
    <recommendedName>
        <fullName evidence="4">Fibronectin type-III domain-containing protein</fullName>
    </recommendedName>
</protein>
<feature type="signal peptide" evidence="1">
    <location>
        <begin position="1"/>
        <end position="19"/>
    </location>
</feature>
<gene>
    <name evidence="2" type="ORF">P0Y53_24125</name>
</gene>
<accession>A0AAJ6BH64</accession>
<dbReference type="PROSITE" id="PS51257">
    <property type="entry name" value="PROKAR_LIPOPROTEIN"/>
    <property type="match status" value="1"/>
</dbReference>
<evidence type="ECO:0000313" key="2">
    <source>
        <dbReference type="EMBL" id="WEK35584.1"/>
    </source>
</evidence>